<name>A0AAV4RTS6_CAEEX</name>
<dbReference type="AlphaFoldDB" id="A0AAV4RTS6"/>
<comment type="caution">
    <text evidence="3">The sequence shown here is derived from an EMBL/GenBank/DDBJ whole genome shotgun (WGS) entry which is preliminary data.</text>
</comment>
<evidence type="ECO:0000313" key="3">
    <source>
        <dbReference type="EMBL" id="GIY24835.1"/>
    </source>
</evidence>
<dbReference type="GO" id="GO:0005525">
    <property type="term" value="F:GTP binding"/>
    <property type="evidence" value="ECO:0007669"/>
    <property type="project" value="UniProtKB-KW"/>
</dbReference>
<protein>
    <submittedName>
        <fullName evidence="3">Ras-related protein Rab-20</fullName>
    </submittedName>
</protein>
<keyword evidence="1" id="KW-0547">Nucleotide-binding</keyword>
<dbReference type="Proteomes" id="UP001054945">
    <property type="component" value="Unassembled WGS sequence"/>
</dbReference>
<dbReference type="SMART" id="SM00175">
    <property type="entry name" value="RAB"/>
    <property type="match status" value="1"/>
</dbReference>
<dbReference type="EMBL" id="BPLR01008457">
    <property type="protein sequence ID" value="GIY24835.1"/>
    <property type="molecule type" value="Genomic_DNA"/>
</dbReference>
<gene>
    <name evidence="3" type="primary">Rab20</name>
    <name evidence="3" type="ORF">CEXT_182851</name>
</gene>
<dbReference type="InterPro" id="IPR001806">
    <property type="entry name" value="Small_GTPase"/>
</dbReference>
<reference evidence="3 4" key="1">
    <citation type="submission" date="2021-06" db="EMBL/GenBank/DDBJ databases">
        <title>Caerostris extrusa draft genome.</title>
        <authorList>
            <person name="Kono N."/>
            <person name="Arakawa K."/>
        </authorList>
    </citation>
    <scope>NUCLEOTIDE SEQUENCE [LARGE SCALE GENOMIC DNA]</scope>
</reference>
<evidence type="ECO:0000256" key="2">
    <source>
        <dbReference type="ARBA" id="ARBA00023134"/>
    </source>
</evidence>
<dbReference type="PANTHER" id="PTHR24073">
    <property type="entry name" value="DRAB5-RELATED"/>
    <property type="match status" value="1"/>
</dbReference>
<dbReference type="GO" id="GO:0003924">
    <property type="term" value="F:GTPase activity"/>
    <property type="evidence" value="ECO:0007669"/>
    <property type="project" value="InterPro"/>
</dbReference>
<dbReference type="PRINTS" id="PR00449">
    <property type="entry name" value="RASTRNSFRMNG"/>
</dbReference>
<dbReference type="InterPro" id="IPR005225">
    <property type="entry name" value="Small_GTP-bd"/>
</dbReference>
<dbReference type="Pfam" id="PF00071">
    <property type="entry name" value="Ras"/>
    <property type="match status" value="1"/>
</dbReference>
<evidence type="ECO:0000256" key="1">
    <source>
        <dbReference type="ARBA" id="ARBA00022741"/>
    </source>
</evidence>
<organism evidence="3 4">
    <name type="scientific">Caerostris extrusa</name>
    <name type="common">Bark spider</name>
    <name type="synonym">Caerostris bankana</name>
    <dbReference type="NCBI Taxonomy" id="172846"/>
    <lineage>
        <taxon>Eukaryota</taxon>
        <taxon>Metazoa</taxon>
        <taxon>Ecdysozoa</taxon>
        <taxon>Arthropoda</taxon>
        <taxon>Chelicerata</taxon>
        <taxon>Arachnida</taxon>
        <taxon>Araneae</taxon>
        <taxon>Araneomorphae</taxon>
        <taxon>Entelegynae</taxon>
        <taxon>Araneoidea</taxon>
        <taxon>Araneidae</taxon>
        <taxon>Caerostris</taxon>
    </lineage>
</organism>
<dbReference type="InterPro" id="IPR027417">
    <property type="entry name" value="P-loop_NTPase"/>
</dbReference>
<keyword evidence="4" id="KW-1185">Reference proteome</keyword>
<dbReference type="PROSITE" id="PS51419">
    <property type="entry name" value="RAB"/>
    <property type="match status" value="1"/>
</dbReference>
<evidence type="ECO:0000313" key="4">
    <source>
        <dbReference type="Proteomes" id="UP001054945"/>
    </source>
</evidence>
<dbReference type="Gene3D" id="3.40.50.300">
    <property type="entry name" value="P-loop containing nucleotide triphosphate hydrolases"/>
    <property type="match status" value="1"/>
</dbReference>
<proteinExistence type="predicted"/>
<dbReference type="SUPFAM" id="SSF52540">
    <property type="entry name" value="P-loop containing nucleoside triphosphate hydrolases"/>
    <property type="match status" value="1"/>
</dbReference>
<keyword evidence="2" id="KW-0342">GTP-binding</keyword>
<sequence length="122" mass="13861">MFQSNKWLIHANRKSALNINPYDSDAKVVMVGDSSIGKTSLLLRYMEREFTDCSSTIGAAFVIKTWGVHDIAIWDTAGEEKYAGMTTFYYRNATAAVLTFDMFDRASFQNPHVSLMLLLKEY</sequence>
<accession>A0AAV4RTS6</accession>
<dbReference type="NCBIfam" id="TIGR00231">
    <property type="entry name" value="small_GTP"/>
    <property type="match status" value="1"/>
</dbReference>